<accession>A0A845A888</accession>
<protein>
    <submittedName>
        <fullName evidence="1">DUF3142 domain-containing protein</fullName>
    </submittedName>
</protein>
<dbReference type="RefSeq" id="WP_160738760.1">
    <property type="nucleotide sequence ID" value="NZ_WTYQ01000002.1"/>
</dbReference>
<dbReference type="EMBL" id="WTYQ01000002">
    <property type="protein sequence ID" value="MXP25539.1"/>
    <property type="molecule type" value="Genomic_DNA"/>
</dbReference>
<keyword evidence="2" id="KW-1185">Reference proteome</keyword>
<gene>
    <name evidence="1" type="ORF">GRI39_05720</name>
</gene>
<proteinExistence type="predicted"/>
<organism evidence="1 2">
    <name type="scientific">Altericroceibacterium indicum</name>
    <dbReference type="NCBI Taxonomy" id="374177"/>
    <lineage>
        <taxon>Bacteria</taxon>
        <taxon>Pseudomonadati</taxon>
        <taxon>Pseudomonadota</taxon>
        <taxon>Alphaproteobacteria</taxon>
        <taxon>Sphingomonadales</taxon>
        <taxon>Erythrobacteraceae</taxon>
        <taxon>Altericroceibacterium</taxon>
    </lineage>
</organism>
<reference evidence="1 2" key="1">
    <citation type="submission" date="2019-12" db="EMBL/GenBank/DDBJ databases">
        <title>Genomic-based taxomic classification of the family Erythrobacteraceae.</title>
        <authorList>
            <person name="Xu L."/>
        </authorList>
    </citation>
    <scope>NUCLEOTIDE SEQUENCE [LARGE SCALE GENOMIC DNA]</scope>
    <source>
        <strain evidence="1 2">DSM 18604</strain>
    </source>
</reference>
<dbReference type="Pfam" id="PF11340">
    <property type="entry name" value="DUF3142"/>
    <property type="match status" value="1"/>
</dbReference>
<dbReference type="InterPro" id="IPR021488">
    <property type="entry name" value="DUF3142"/>
</dbReference>
<dbReference type="AlphaFoldDB" id="A0A845A888"/>
<dbReference type="Proteomes" id="UP000460561">
    <property type="component" value="Unassembled WGS sequence"/>
</dbReference>
<sequence>MAIRSGHGSSNIIGKLWRGLFALPACLLLSCHSQPIAPVQTVDPTHYDSFFLWAGVKPPKVLDQAKSVYLLAGELRKDDASHIVPLRATPQTQGEDNVILWLTIRAERLDWKESTYQQLFNQMQSWEAAGNHLAGLQIDFDAATLKLGDYAEFLKRLRQRLPKRYKLSVTGLMDWSSGDGPDGLRRVSASVDEVVIQTYQGRVTVPDYTDYREKLSRLDVPFRLALVEGGEWQEPANLESNAQFLGYVIFLLPQKL</sequence>
<comment type="caution">
    <text evidence="1">The sequence shown here is derived from an EMBL/GenBank/DDBJ whole genome shotgun (WGS) entry which is preliminary data.</text>
</comment>
<evidence type="ECO:0000313" key="1">
    <source>
        <dbReference type="EMBL" id="MXP25539.1"/>
    </source>
</evidence>
<evidence type="ECO:0000313" key="2">
    <source>
        <dbReference type="Proteomes" id="UP000460561"/>
    </source>
</evidence>
<dbReference type="OrthoDB" id="6987031at2"/>
<dbReference type="InterPro" id="IPR017853">
    <property type="entry name" value="GH"/>
</dbReference>
<dbReference type="SUPFAM" id="SSF51445">
    <property type="entry name" value="(Trans)glycosidases"/>
    <property type="match status" value="1"/>
</dbReference>
<dbReference type="PROSITE" id="PS51257">
    <property type="entry name" value="PROKAR_LIPOPROTEIN"/>
    <property type="match status" value="1"/>
</dbReference>
<name>A0A845A888_9SPHN</name>